<evidence type="ECO:0000313" key="2">
    <source>
        <dbReference type="EMBL" id="KAJ1116893.1"/>
    </source>
</evidence>
<reference evidence="2" key="1">
    <citation type="journal article" date="2022" name="bioRxiv">
        <title>Sequencing and chromosome-scale assembly of the giantPleurodeles waltlgenome.</title>
        <authorList>
            <person name="Brown T."/>
            <person name="Elewa A."/>
            <person name="Iarovenko S."/>
            <person name="Subramanian E."/>
            <person name="Araus A.J."/>
            <person name="Petzold A."/>
            <person name="Susuki M."/>
            <person name="Suzuki K.-i.T."/>
            <person name="Hayashi T."/>
            <person name="Toyoda A."/>
            <person name="Oliveira C."/>
            <person name="Osipova E."/>
            <person name="Leigh N.D."/>
            <person name="Simon A."/>
            <person name="Yun M.H."/>
        </authorList>
    </citation>
    <scope>NUCLEOTIDE SEQUENCE</scope>
    <source>
        <strain evidence="2">20211129_DDA</strain>
        <tissue evidence="2">Liver</tissue>
    </source>
</reference>
<gene>
    <name evidence="2" type="ORF">NDU88_005098</name>
</gene>
<dbReference type="Proteomes" id="UP001066276">
    <property type="component" value="Chromosome 8"/>
</dbReference>
<name>A0AAV7NUC6_PLEWA</name>
<sequence length="103" mass="11725">MESARSRELRWRVPLPSRSRSDSRLRSWVRPARSQGHLYTFLGSSLLHGCRIPGFQLPVRPSWPPCRLTSAGCRGVRSRHARVFKPPRLQFESRGSGTPPAHP</sequence>
<dbReference type="EMBL" id="JANPWB010000012">
    <property type="protein sequence ID" value="KAJ1116893.1"/>
    <property type="molecule type" value="Genomic_DNA"/>
</dbReference>
<proteinExistence type="predicted"/>
<comment type="caution">
    <text evidence="2">The sequence shown here is derived from an EMBL/GenBank/DDBJ whole genome shotgun (WGS) entry which is preliminary data.</text>
</comment>
<feature type="region of interest" description="Disordered" evidence="1">
    <location>
        <begin position="84"/>
        <end position="103"/>
    </location>
</feature>
<protein>
    <submittedName>
        <fullName evidence="2">Uncharacterized protein</fullName>
    </submittedName>
</protein>
<dbReference type="AlphaFoldDB" id="A0AAV7NUC6"/>
<accession>A0AAV7NUC6</accession>
<evidence type="ECO:0000256" key="1">
    <source>
        <dbReference type="SAM" id="MobiDB-lite"/>
    </source>
</evidence>
<evidence type="ECO:0000313" key="3">
    <source>
        <dbReference type="Proteomes" id="UP001066276"/>
    </source>
</evidence>
<keyword evidence="3" id="KW-1185">Reference proteome</keyword>
<organism evidence="2 3">
    <name type="scientific">Pleurodeles waltl</name>
    <name type="common">Iberian ribbed newt</name>
    <dbReference type="NCBI Taxonomy" id="8319"/>
    <lineage>
        <taxon>Eukaryota</taxon>
        <taxon>Metazoa</taxon>
        <taxon>Chordata</taxon>
        <taxon>Craniata</taxon>
        <taxon>Vertebrata</taxon>
        <taxon>Euteleostomi</taxon>
        <taxon>Amphibia</taxon>
        <taxon>Batrachia</taxon>
        <taxon>Caudata</taxon>
        <taxon>Salamandroidea</taxon>
        <taxon>Salamandridae</taxon>
        <taxon>Pleurodelinae</taxon>
        <taxon>Pleurodeles</taxon>
    </lineage>
</organism>